<evidence type="ECO:0000313" key="1">
    <source>
        <dbReference type="EMBL" id="GAU28828.1"/>
    </source>
</evidence>
<name>A0A2Z6MAX9_TRISU</name>
<accession>A0A2Z6MAX9</accession>
<evidence type="ECO:0000313" key="2">
    <source>
        <dbReference type="Proteomes" id="UP000242715"/>
    </source>
</evidence>
<proteinExistence type="predicted"/>
<dbReference type="EMBL" id="DF973381">
    <property type="protein sequence ID" value="GAU28828.1"/>
    <property type="molecule type" value="Genomic_DNA"/>
</dbReference>
<organism evidence="1 2">
    <name type="scientific">Trifolium subterraneum</name>
    <name type="common">Subterranean clover</name>
    <dbReference type="NCBI Taxonomy" id="3900"/>
    <lineage>
        <taxon>Eukaryota</taxon>
        <taxon>Viridiplantae</taxon>
        <taxon>Streptophyta</taxon>
        <taxon>Embryophyta</taxon>
        <taxon>Tracheophyta</taxon>
        <taxon>Spermatophyta</taxon>
        <taxon>Magnoliopsida</taxon>
        <taxon>eudicotyledons</taxon>
        <taxon>Gunneridae</taxon>
        <taxon>Pentapetalae</taxon>
        <taxon>rosids</taxon>
        <taxon>fabids</taxon>
        <taxon>Fabales</taxon>
        <taxon>Fabaceae</taxon>
        <taxon>Papilionoideae</taxon>
        <taxon>50 kb inversion clade</taxon>
        <taxon>NPAAA clade</taxon>
        <taxon>Hologalegina</taxon>
        <taxon>IRL clade</taxon>
        <taxon>Trifolieae</taxon>
        <taxon>Trifolium</taxon>
    </lineage>
</organism>
<dbReference type="Proteomes" id="UP000242715">
    <property type="component" value="Unassembled WGS sequence"/>
</dbReference>
<gene>
    <name evidence="1" type="ORF">TSUD_21650</name>
</gene>
<protein>
    <submittedName>
        <fullName evidence="1">Uncharacterized protein</fullName>
    </submittedName>
</protein>
<keyword evidence="2" id="KW-1185">Reference proteome</keyword>
<sequence>MITMKKVITIPDLDDIELTQFPSVNLSMHSCSHPSSKKSDYNVKLSTRFGRVVLFEREVDVSKTFSSYGVERKLSVT</sequence>
<reference evidence="2" key="1">
    <citation type="journal article" date="2017" name="Front. Plant Sci.">
        <title>Climate Clever Clovers: New Paradigm to Reduce the Environmental Footprint of Ruminants by Breeding Low Methanogenic Forages Utilizing Haplotype Variation.</title>
        <authorList>
            <person name="Kaur P."/>
            <person name="Appels R."/>
            <person name="Bayer P.E."/>
            <person name="Keeble-Gagnere G."/>
            <person name="Wang J."/>
            <person name="Hirakawa H."/>
            <person name="Shirasawa K."/>
            <person name="Vercoe P."/>
            <person name="Stefanova K."/>
            <person name="Durmic Z."/>
            <person name="Nichols P."/>
            <person name="Revell C."/>
            <person name="Isobe S.N."/>
            <person name="Edwards D."/>
            <person name="Erskine W."/>
        </authorList>
    </citation>
    <scope>NUCLEOTIDE SEQUENCE [LARGE SCALE GENOMIC DNA]</scope>
    <source>
        <strain evidence="2">cv. Daliak</strain>
    </source>
</reference>
<dbReference type="AlphaFoldDB" id="A0A2Z6MAX9"/>